<evidence type="ECO:0000256" key="2">
    <source>
        <dbReference type="ARBA" id="ARBA00004651"/>
    </source>
</evidence>
<protein>
    <recommendedName>
        <fullName evidence="4">Probable multidrug resistance protein NorM</fullName>
    </recommendedName>
    <alternativeName>
        <fullName evidence="12">Multidrug-efflux transporter</fullName>
    </alternativeName>
</protein>
<evidence type="ECO:0000313" key="14">
    <source>
        <dbReference type="EMBL" id="MBE5035635.1"/>
    </source>
</evidence>
<keyword evidence="9 13" id="KW-1133">Transmembrane helix</keyword>
<dbReference type="Pfam" id="PF01554">
    <property type="entry name" value="MatE"/>
    <property type="match status" value="2"/>
</dbReference>
<dbReference type="PANTHER" id="PTHR43298">
    <property type="entry name" value="MULTIDRUG RESISTANCE PROTEIN NORM-RELATED"/>
    <property type="match status" value="1"/>
</dbReference>
<feature type="transmembrane region" description="Helical" evidence="13">
    <location>
        <begin position="12"/>
        <end position="34"/>
    </location>
</feature>
<gene>
    <name evidence="14" type="ORF">INF20_04980</name>
</gene>
<comment type="caution">
    <text evidence="14">The sequence shown here is derived from an EMBL/GenBank/DDBJ whole genome shotgun (WGS) entry which is preliminary data.</text>
</comment>
<feature type="transmembrane region" description="Helical" evidence="13">
    <location>
        <begin position="54"/>
        <end position="80"/>
    </location>
</feature>
<keyword evidence="10" id="KW-0406">Ion transport</keyword>
<evidence type="ECO:0000256" key="12">
    <source>
        <dbReference type="ARBA" id="ARBA00031636"/>
    </source>
</evidence>
<dbReference type="InterPro" id="IPR002528">
    <property type="entry name" value="MATE_fam"/>
</dbReference>
<dbReference type="NCBIfam" id="TIGR00797">
    <property type="entry name" value="matE"/>
    <property type="match status" value="1"/>
</dbReference>
<feature type="transmembrane region" description="Helical" evidence="13">
    <location>
        <begin position="385"/>
        <end position="406"/>
    </location>
</feature>
<proteinExistence type="inferred from homology"/>
<feature type="transmembrane region" description="Helical" evidence="13">
    <location>
        <begin position="134"/>
        <end position="151"/>
    </location>
</feature>
<keyword evidence="11 13" id="KW-0472">Membrane</keyword>
<dbReference type="CDD" id="cd13138">
    <property type="entry name" value="MATE_yoeA_like"/>
    <property type="match status" value="1"/>
</dbReference>
<evidence type="ECO:0000256" key="11">
    <source>
        <dbReference type="ARBA" id="ARBA00023136"/>
    </source>
</evidence>
<evidence type="ECO:0000256" key="5">
    <source>
        <dbReference type="ARBA" id="ARBA00022448"/>
    </source>
</evidence>
<keyword evidence="5" id="KW-0813">Transport</keyword>
<keyword evidence="8 13" id="KW-0812">Transmembrane</keyword>
<feature type="transmembrane region" description="Helical" evidence="13">
    <location>
        <begin position="412"/>
        <end position="433"/>
    </location>
</feature>
<dbReference type="RefSeq" id="WP_226385284.1">
    <property type="nucleotide sequence ID" value="NZ_JADCKA010000007.1"/>
</dbReference>
<evidence type="ECO:0000256" key="6">
    <source>
        <dbReference type="ARBA" id="ARBA00022449"/>
    </source>
</evidence>
<evidence type="ECO:0000256" key="10">
    <source>
        <dbReference type="ARBA" id="ARBA00023065"/>
    </source>
</evidence>
<comment type="similarity">
    <text evidence="3">Belongs to the multi antimicrobial extrusion (MATE) (TC 2.A.66.1) family.</text>
</comment>
<evidence type="ECO:0000256" key="13">
    <source>
        <dbReference type="SAM" id="Phobius"/>
    </source>
</evidence>
<keyword evidence="7" id="KW-1003">Cell membrane</keyword>
<dbReference type="Proteomes" id="UP001516588">
    <property type="component" value="Unassembled WGS sequence"/>
</dbReference>
<name>A0ABR9QYI2_9FIRM</name>
<evidence type="ECO:0000313" key="15">
    <source>
        <dbReference type="Proteomes" id="UP001516588"/>
    </source>
</evidence>
<dbReference type="InterPro" id="IPR048279">
    <property type="entry name" value="MdtK-like"/>
</dbReference>
<evidence type="ECO:0000256" key="4">
    <source>
        <dbReference type="ARBA" id="ARBA00020268"/>
    </source>
</evidence>
<dbReference type="EMBL" id="JADCKA010000007">
    <property type="protein sequence ID" value="MBE5035635.1"/>
    <property type="molecule type" value="Genomic_DNA"/>
</dbReference>
<dbReference type="PANTHER" id="PTHR43298:SF2">
    <property type="entry name" value="FMN_FAD EXPORTER YEEO-RELATED"/>
    <property type="match status" value="1"/>
</dbReference>
<dbReference type="PIRSF" id="PIRSF006603">
    <property type="entry name" value="DinF"/>
    <property type="match status" value="1"/>
</dbReference>
<evidence type="ECO:0000256" key="3">
    <source>
        <dbReference type="ARBA" id="ARBA00010199"/>
    </source>
</evidence>
<evidence type="ECO:0000256" key="9">
    <source>
        <dbReference type="ARBA" id="ARBA00022989"/>
    </source>
</evidence>
<dbReference type="InterPro" id="IPR050222">
    <property type="entry name" value="MATE_MdtK"/>
</dbReference>
<feature type="transmembrane region" description="Helical" evidence="13">
    <location>
        <begin position="163"/>
        <end position="182"/>
    </location>
</feature>
<reference evidence="14 15" key="1">
    <citation type="submission" date="2020-10" db="EMBL/GenBank/DDBJ databases">
        <title>ChiBAC.</title>
        <authorList>
            <person name="Zenner C."/>
            <person name="Hitch T.C.A."/>
            <person name="Clavel T."/>
        </authorList>
    </citation>
    <scope>NUCLEOTIDE SEQUENCE [LARGE SCALE GENOMIC DNA]</scope>
    <source>
        <strain evidence="14 15">DSM 108706</strain>
    </source>
</reference>
<comment type="function">
    <text evidence="1">Multidrug efflux pump.</text>
</comment>
<feature type="transmembrane region" description="Helical" evidence="13">
    <location>
        <begin position="356"/>
        <end position="378"/>
    </location>
</feature>
<sequence>MNRDLTKGNIGKNMLLFSLPLMVGNLLQQLYNLVDTWVVGRFVGADALAAVGASYSLMVFLTSVYIGLCMGSGSAFSMFFGKRDEDSMKKSFFSSFVLIGAVSIIINVGVYLFMDPLISILQIPESIRQMTEEYMSVIFAGMFFVFIYNYFANLLRSVGNSVVPLVFLAISAVLNIVLDLLFVPVWEWGVFGAALATIIAQGVSAVGIAICVYVKYPELRIEKKHMKLEIGIVKRVFNMSFFTSLQQSVMNFGILMIQGLVNSFGTSVMAAFAAAVKIDTFAYMPAQDFGNGFSTYIAQNYGAGKGERIKQGIKKAVISSGIFCVCISVIVCVFARPLMMIFIDPSESEIIDIGVVYLRIEGTFYIGIGMLFLLYGFYRGVSRPAMSLVLTVISLGSRVAIAYAFAGILGVNIIWAAVPIGWILADVAGILYYRKYRRIILSDYKV</sequence>
<feature type="transmembrane region" description="Helical" evidence="13">
    <location>
        <begin position="92"/>
        <end position="114"/>
    </location>
</feature>
<feature type="transmembrane region" description="Helical" evidence="13">
    <location>
        <begin position="188"/>
        <end position="214"/>
    </location>
</feature>
<organism evidence="14 15">
    <name type="scientific">Gallibacter intestinalis</name>
    <dbReference type="NCBI Taxonomy" id="2779356"/>
    <lineage>
        <taxon>Bacteria</taxon>
        <taxon>Bacillati</taxon>
        <taxon>Bacillota</taxon>
        <taxon>Clostridia</taxon>
        <taxon>Eubacteriales</taxon>
        <taxon>Eubacteriaceae</taxon>
        <taxon>Gallibacter</taxon>
    </lineage>
</organism>
<evidence type="ECO:0000256" key="8">
    <source>
        <dbReference type="ARBA" id="ARBA00022692"/>
    </source>
</evidence>
<evidence type="ECO:0000256" key="7">
    <source>
        <dbReference type="ARBA" id="ARBA00022475"/>
    </source>
</evidence>
<feature type="transmembrane region" description="Helical" evidence="13">
    <location>
        <begin position="316"/>
        <end position="336"/>
    </location>
</feature>
<comment type="subcellular location">
    <subcellularLocation>
        <location evidence="2">Cell membrane</location>
        <topology evidence="2">Multi-pass membrane protein</topology>
    </subcellularLocation>
</comment>
<keyword evidence="15" id="KW-1185">Reference proteome</keyword>
<keyword evidence="6" id="KW-0050">Antiport</keyword>
<evidence type="ECO:0000256" key="1">
    <source>
        <dbReference type="ARBA" id="ARBA00003408"/>
    </source>
</evidence>
<accession>A0ABR9QYI2</accession>